<feature type="non-terminal residue" evidence="2">
    <location>
        <position position="167"/>
    </location>
</feature>
<accession>A0A699QL33</accession>
<feature type="region of interest" description="Disordered" evidence="1">
    <location>
        <begin position="131"/>
        <end position="152"/>
    </location>
</feature>
<gene>
    <name evidence="2" type="ORF">Tci_844116</name>
</gene>
<evidence type="ECO:0008006" key="3">
    <source>
        <dbReference type="Google" id="ProtNLM"/>
    </source>
</evidence>
<dbReference type="EMBL" id="BKCJ011036529">
    <property type="protein sequence ID" value="GFC72146.1"/>
    <property type="molecule type" value="Genomic_DNA"/>
</dbReference>
<name>A0A699QL33_TANCI</name>
<dbReference type="AlphaFoldDB" id="A0A699QL33"/>
<comment type="caution">
    <text evidence="2">The sequence shown here is derived from an EMBL/GenBank/DDBJ whole genome shotgun (WGS) entry which is preliminary data.</text>
</comment>
<evidence type="ECO:0000256" key="1">
    <source>
        <dbReference type="SAM" id="MobiDB-lite"/>
    </source>
</evidence>
<protein>
    <recommendedName>
        <fullName evidence="3">Reverse transcriptase domain-containing protein</fullName>
    </recommendedName>
</protein>
<organism evidence="2">
    <name type="scientific">Tanacetum cinerariifolium</name>
    <name type="common">Dalmatian daisy</name>
    <name type="synonym">Chrysanthemum cinerariifolium</name>
    <dbReference type="NCBI Taxonomy" id="118510"/>
    <lineage>
        <taxon>Eukaryota</taxon>
        <taxon>Viridiplantae</taxon>
        <taxon>Streptophyta</taxon>
        <taxon>Embryophyta</taxon>
        <taxon>Tracheophyta</taxon>
        <taxon>Spermatophyta</taxon>
        <taxon>Magnoliopsida</taxon>
        <taxon>eudicotyledons</taxon>
        <taxon>Gunneridae</taxon>
        <taxon>Pentapetalae</taxon>
        <taxon>asterids</taxon>
        <taxon>campanulids</taxon>
        <taxon>Asterales</taxon>
        <taxon>Asteraceae</taxon>
        <taxon>Asteroideae</taxon>
        <taxon>Anthemideae</taxon>
        <taxon>Anthemidinae</taxon>
        <taxon>Tanacetum</taxon>
    </lineage>
</organism>
<proteinExistence type="predicted"/>
<evidence type="ECO:0000313" key="2">
    <source>
        <dbReference type="EMBL" id="GFC72146.1"/>
    </source>
</evidence>
<sequence length="167" mass="18183">MPRECLKIIKSKSKVHQSRAKAVVAKVSTSSSTPAISSKVSELKDLVRALLLDNKNQSSAPTSSSTPAPVKAIEPNCVTCGGPHSYQNCLATSRNVYRDNIQEYVSQAAAANYNQGNTGFRPQMVAKQIRPPDQFQEDPHVDPPEVPMADNRTMAELLQAPTEGYKD</sequence>
<reference evidence="2" key="1">
    <citation type="journal article" date="2019" name="Sci. Rep.">
        <title>Draft genome of Tanacetum cinerariifolium, the natural source of mosquito coil.</title>
        <authorList>
            <person name="Yamashiro T."/>
            <person name="Shiraishi A."/>
            <person name="Satake H."/>
            <person name="Nakayama K."/>
        </authorList>
    </citation>
    <scope>NUCLEOTIDE SEQUENCE</scope>
</reference>